<evidence type="ECO:0000313" key="3">
    <source>
        <dbReference type="EMBL" id="BBZ36007.1"/>
    </source>
</evidence>
<evidence type="ECO:0000259" key="2">
    <source>
        <dbReference type="Pfam" id="PF20014"/>
    </source>
</evidence>
<name>A0A7I7Y2Z6_9MYCO</name>
<feature type="domain" description="GTPase-associated protein 1 N-terminal" evidence="1">
    <location>
        <begin position="7"/>
        <end position="133"/>
    </location>
</feature>
<dbReference type="Pfam" id="PF20014">
    <property type="entry name" value="GAP1-M"/>
    <property type="match status" value="1"/>
</dbReference>
<keyword evidence="4" id="KW-1185">Reference proteome</keyword>
<evidence type="ECO:0000313" key="4">
    <source>
        <dbReference type="Proteomes" id="UP000466931"/>
    </source>
</evidence>
<dbReference type="EMBL" id="AP022612">
    <property type="protein sequence ID" value="BBZ36007.1"/>
    <property type="molecule type" value="Genomic_DNA"/>
</dbReference>
<dbReference type="Pfam" id="PF20013">
    <property type="entry name" value="GAP1-N2"/>
    <property type="match status" value="1"/>
</dbReference>
<dbReference type="RefSeq" id="WP_085151380.1">
    <property type="nucleotide sequence ID" value="NZ_AP022612.1"/>
</dbReference>
<protein>
    <submittedName>
        <fullName evidence="3">Putative ESX-1 scaffolding and assembly protein SaeB</fullName>
    </submittedName>
</protein>
<dbReference type="Proteomes" id="UP000466931">
    <property type="component" value="Chromosome"/>
</dbReference>
<gene>
    <name evidence="3" type="primary">saeB</name>
    <name evidence="3" type="ORF">MCNF_46120</name>
</gene>
<feature type="domain" description="GTPase-associated protein 1 middle" evidence="2">
    <location>
        <begin position="172"/>
        <end position="250"/>
    </location>
</feature>
<sequence length="840" mass="89053">MTASRYGQLTYTSFDAAGSAGGWQVKERSGDISAEEERGLVAGVRTVFHPDPPLPAYPTSEDLEKGPRRLAFGRLDTGAAAYWHSVPAGSDATGRPGNVFAHVVLDRRPDESPRRPIQWWRSGEWLRPYGPGPVAAAQLAPTPPEPGVAVTPDSVIDFLLDPRHWRLGTLFGLLDAVSAAMDGQAPVVLGVDSPDDAAQWTGLLSFLMSAGTASRFSFSTFDRADGLAAAVRAGQHLIAMPRADLAALPPRVVAIDDTATMSLGELGVEPHRTAAGQAIEVTPWSAMAQVALLDSASARGLFDDIDHHAAAAGDEGLHPAWPMAMAVAARPEFADAEEEAASVIAAHSPRGAALDSAVGRTLAAVVADRVGVSTADAWRAVQQGADGAAGEMIDRIYLSRAVTDPAWLDQPSRIPHPPSTFHGRPVPHDLSNALDQGLTQARDAGPERLLRLADLTIRSGIDDDAIRRSLAEEVAPALLDESIGARLVRRLGGRIDARTRLTVAAQLLRTRTTPDGEVAVPIDVVDWLASGVEAPAAAQLTSARAWDGVWLRAAVRGVRSLQAGTDPARQAPGDRRAALWWLRIHDAPQFDALVAAQAWDPSDLLAIGGRGLTGRAVLPTLMGAADSVGLSELSAAVIEAHREDTMVAWAALRVTDLGTWVQQGYVETHQRAYWPLWEAELAALRPGVLHDDATVRLLALSMLALVGHQPFPPSCDRLARLPGCAVAAVSRVCALVDSGVLSAPVLVAVSLTQDDPDRTDEPVVTPSVAALLRQVAAHVAATREFTDSEVDSAAALMAQWTGQDSGGALRRHRKMIGRLVHDVERTAPLAVDTAVTHRSR</sequence>
<dbReference type="InterPro" id="IPR045402">
    <property type="entry name" value="GAP1-N2"/>
</dbReference>
<evidence type="ECO:0000259" key="1">
    <source>
        <dbReference type="Pfam" id="PF20013"/>
    </source>
</evidence>
<proteinExistence type="predicted"/>
<accession>A0A7I7Y2Z6</accession>
<dbReference type="InterPro" id="IPR045401">
    <property type="entry name" value="GAP1-M"/>
</dbReference>
<dbReference type="AlphaFoldDB" id="A0A7I7Y2Z6"/>
<organism evidence="3 4">
    <name type="scientific">Mycolicibacterium confluentis</name>
    <dbReference type="NCBI Taxonomy" id="28047"/>
    <lineage>
        <taxon>Bacteria</taxon>
        <taxon>Bacillati</taxon>
        <taxon>Actinomycetota</taxon>
        <taxon>Actinomycetes</taxon>
        <taxon>Mycobacteriales</taxon>
        <taxon>Mycobacteriaceae</taxon>
        <taxon>Mycolicibacterium</taxon>
    </lineage>
</organism>
<reference evidence="3" key="1">
    <citation type="journal article" date="2019" name="Emerg. Microbes Infect.">
        <title>Comprehensive subspecies identification of 175 nontuberculous mycobacteria species based on 7547 genomic profiles.</title>
        <authorList>
            <person name="Matsumoto Y."/>
            <person name="Kinjo T."/>
            <person name="Motooka D."/>
            <person name="Nabeya D."/>
            <person name="Jung N."/>
            <person name="Uechi K."/>
            <person name="Horii T."/>
            <person name="Iida T."/>
            <person name="Fujita J."/>
            <person name="Nakamura S."/>
        </authorList>
    </citation>
    <scope>NUCLEOTIDE SEQUENCE [LARGE SCALE GENOMIC DNA]</scope>
    <source>
        <strain evidence="3">JCM 13671</strain>
    </source>
</reference>
<reference evidence="3" key="2">
    <citation type="submission" date="2020-02" db="EMBL/GenBank/DDBJ databases">
        <authorList>
            <person name="Matsumoto Y."/>
            <person name="Motooka D."/>
            <person name="Nakamura S."/>
        </authorList>
    </citation>
    <scope>NUCLEOTIDE SEQUENCE</scope>
    <source>
        <strain evidence="3">JCM 13671</strain>
    </source>
</reference>